<comment type="caution">
    <text evidence="1">The sequence shown here is derived from an EMBL/GenBank/DDBJ whole genome shotgun (WGS) entry which is preliminary data.</text>
</comment>
<name>A0A9P4SJW1_9PEZI</name>
<organism evidence="1 2">
    <name type="scientific">Patellaria atrata CBS 101060</name>
    <dbReference type="NCBI Taxonomy" id="1346257"/>
    <lineage>
        <taxon>Eukaryota</taxon>
        <taxon>Fungi</taxon>
        <taxon>Dikarya</taxon>
        <taxon>Ascomycota</taxon>
        <taxon>Pezizomycotina</taxon>
        <taxon>Dothideomycetes</taxon>
        <taxon>Dothideomycetes incertae sedis</taxon>
        <taxon>Patellariales</taxon>
        <taxon>Patellariaceae</taxon>
        <taxon>Patellaria</taxon>
    </lineage>
</organism>
<protein>
    <submittedName>
        <fullName evidence="1">Uncharacterized protein</fullName>
    </submittedName>
</protein>
<accession>A0A9P4SJW1</accession>
<reference evidence="1" key="1">
    <citation type="journal article" date="2020" name="Stud. Mycol.">
        <title>101 Dothideomycetes genomes: a test case for predicting lifestyles and emergence of pathogens.</title>
        <authorList>
            <person name="Haridas S."/>
            <person name="Albert R."/>
            <person name="Binder M."/>
            <person name="Bloem J."/>
            <person name="Labutti K."/>
            <person name="Salamov A."/>
            <person name="Andreopoulos B."/>
            <person name="Baker S."/>
            <person name="Barry K."/>
            <person name="Bills G."/>
            <person name="Bluhm B."/>
            <person name="Cannon C."/>
            <person name="Castanera R."/>
            <person name="Culley D."/>
            <person name="Daum C."/>
            <person name="Ezra D."/>
            <person name="Gonzalez J."/>
            <person name="Henrissat B."/>
            <person name="Kuo A."/>
            <person name="Liang C."/>
            <person name="Lipzen A."/>
            <person name="Lutzoni F."/>
            <person name="Magnuson J."/>
            <person name="Mondo S."/>
            <person name="Nolan M."/>
            <person name="Ohm R."/>
            <person name="Pangilinan J."/>
            <person name="Park H.-J."/>
            <person name="Ramirez L."/>
            <person name="Alfaro M."/>
            <person name="Sun H."/>
            <person name="Tritt A."/>
            <person name="Yoshinaga Y."/>
            <person name="Zwiers L.-H."/>
            <person name="Turgeon B."/>
            <person name="Goodwin S."/>
            <person name="Spatafora J."/>
            <person name="Crous P."/>
            <person name="Grigoriev I."/>
        </authorList>
    </citation>
    <scope>NUCLEOTIDE SEQUENCE</scope>
    <source>
        <strain evidence="1">CBS 101060</strain>
    </source>
</reference>
<evidence type="ECO:0000313" key="1">
    <source>
        <dbReference type="EMBL" id="KAF2843157.1"/>
    </source>
</evidence>
<sequence>MRQSLYSRFLKAARKSTFSNLFTIGSLVAIAYTTYKVESKVEERFKAVNESIHMLRDLLNNSQNRIKSMQASLDSHVKNVTR</sequence>
<keyword evidence="2" id="KW-1185">Reference proteome</keyword>
<dbReference type="Proteomes" id="UP000799429">
    <property type="component" value="Unassembled WGS sequence"/>
</dbReference>
<dbReference type="AlphaFoldDB" id="A0A9P4SJW1"/>
<dbReference type="EMBL" id="MU006089">
    <property type="protein sequence ID" value="KAF2843157.1"/>
    <property type="molecule type" value="Genomic_DNA"/>
</dbReference>
<evidence type="ECO:0000313" key="2">
    <source>
        <dbReference type="Proteomes" id="UP000799429"/>
    </source>
</evidence>
<gene>
    <name evidence="1" type="ORF">M501DRAFT_994011</name>
</gene>
<proteinExistence type="predicted"/>